<dbReference type="GO" id="GO:0003824">
    <property type="term" value="F:catalytic activity"/>
    <property type="evidence" value="ECO:0007669"/>
    <property type="project" value="InterPro"/>
</dbReference>
<evidence type="ECO:0000313" key="2">
    <source>
        <dbReference type="EMBL" id="RMO72226.1"/>
    </source>
</evidence>
<dbReference type="Pfam" id="PF00668">
    <property type="entry name" value="Condensation"/>
    <property type="match status" value="1"/>
</dbReference>
<dbReference type="SUPFAM" id="SSF52777">
    <property type="entry name" value="CoA-dependent acyltransferases"/>
    <property type="match status" value="1"/>
</dbReference>
<dbReference type="AlphaFoldDB" id="A0A3M3XQD0"/>
<evidence type="ECO:0000313" key="3">
    <source>
        <dbReference type="Proteomes" id="UP000274541"/>
    </source>
</evidence>
<dbReference type="EMBL" id="RBPX01000033">
    <property type="protein sequence ID" value="RMO72226.1"/>
    <property type="molecule type" value="Genomic_DNA"/>
</dbReference>
<protein>
    <submittedName>
        <fullName evidence="2">Amino acid adenylation</fullName>
    </submittedName>
</protein>
<dbReference type="InterPro" id="IPR001242">
    <property type="entry name" value="Condensation_dom"/>
</dbReference>
<reference evidence="2 3" key="1">
    <citation type="submission" date="2018-08" db="EMBL/GenBank/DDBJ databases">
        <title>Recombination of ecologically and evolutionarily significant loci maintains genetic cohesion in the Pseudomonas syringae species complex.</title>
        <authorList>
            <person name="Dillon M."/>
            <person name="Thakur S."/>
            <person name="Almeida R.N.D."/>
            <person name="Weir B.S."/>
            <person name="Guttman D.S."/>
        </authorList>
    </citation>
    <scope>NUCLEOTIDE SEQUENCE [LARGE SCALE GENOMIC DNA]</scope>
    <source>
        <strain evidence="2 3">ICMP 4388</strain>
    </source>
</reference>
<evidence type="ECO:0000259" key="1">
    <source>
        <dbReference type="Pfam" id="PF00668"/>
    </source>
</evidence>
<organism evidence="2 3">
    <name type="scientific">Pseudomonas syringae pv. aptata</name>
    <dbReference type="NCBI Taxonomy" id="83167"/>
    <lineage>
        <taxon>Bacteria</taxon>
        <taxon>Pseudomonadati</taxon>
        <taxon>Pseudomonadota</taxon>
        <taxon>Gammaproteobacteria</taxon>
        <taxon>Pseudomonadales</taxon>
        <taxon>Pseudomonadaceae</taxon>
        <taxon>Pseudomonas</taxon>
        <taxon>Pseudomonas syringae</taxon>
    </lineage>
</organism>
<sequence>IGFSLQLQVLTGQADAEEQLLAITAEEANEGFDLLNGPLVRGRLVRMAEDDHVLLVTMHHIVSDGWSADVLTRELGALYAAFS</sequence>
<feature type="non-terminal residue" evidence="2">
    <location>
        <position position="83"/>
    </location>
</feature>
<dbReference type="InterPro" id="IPR023213">
    <property type="entry name" value="CAT-like_dom_sf"/>
</dbReference>
<dbReference type="Gene3D" id="3.30.559.10">
    <property type="entry name" value="Chloramphenicol acetyltransferase-like domain"/>
    <property type="match status" value="1"/>
</dbReference>
<gene>
    <name evidence="2" type="ORF">ALQ37_04778</name>
</gene>
<comment type="caution">
    <text evidence="2">The sequence shown here is derived from an EMBL/GenBank/DDBJ whole genome shotgun (WGS) entry which is preliminary data.</text>
</comment>
<feature type="non-terminal residue" evidence="2">
    <location>
        <position position="1"/>
    </location>
</feature>
<accession>A0A3M3XQD0</accession>
<proteinExistence type="predicted"/>
<feature type="domain" description="Condensation" evidence="1">
    <location>
        <begin position="13"/>
        <end position="81"/>
    </location>
</feature>
<name>A0A3M3XQD0_PSEAP</name>
<dbReference type="Proteomes" id="UP000274541">
    <property type="component" value="Unassembled WGS sequence"/>
</dbReference>